<dbReference type="RefSeq" id="WP_238751483.1">
    <property type="nucleotide sequence ID" value="NZ_CAKLPZ010000003.1"/>
</dbReference>
<reference evidence="10" key="1">
    <citation type="submission" date="2021-12" db="EMBL/GenBank/DDBJ databases">
        <authorList>
            <person name="Rodrigo-Torres L."/>
            <person name="Arahal R. D."/>
            <person name="Lucena T."/>
        </authorList>
    </citation>
    <scope>NUCLEOTIDE SEQUENCE</scope>
    <source>
        <strain evidence="10">CECT 8419</strain>
    </source>
</reference>
<dbReference type="EC" id="6.3.3.3" evidence="9"/>
<evidence type="ECO:0000256" key="3">
    <source>
        <dbReference type="ARBA" id="ARBA00022723"/>
    </source>
</evidence>
<comment type="pathway">
    <text evidence="9">Cofactor biosynthesis; biotin biosynthesis; biotin from 7,8-diaminononanoate: step 1/2.</text>
</comment>
<keyword evidence="5 9" id="KW-0093">Biotin biosynthesis</keyword>
<comment type="caution">
    <text evidence="10">The sequence shown here is derived from an EMBL/GenBank/DDBJ whole genome shotgun (WGS) entry which is preliminary data.</text>
</comment>
<dbReference type="HAMAP" id="MF_00336">
    <property type="entry name" value="BioD"/>
    <property type="match status" value="1"/>
</dbReference>
<accession>A0ABN8FAI8</accession>
<dbReference type="SUPFAM" id="SSF52540">
    <property type="entry name" value="P-loop containing nucleoside triphosphate hydrolases"/>
    <property type="match status" value="1"/>
</dbReference>
<dbReference type="InterPro" id="IPR004472">
    <property type="entry name" value="DTB_synth_BioD"/>
</dbReference>
<dbReference type="Proteomes" id="UP000837803">
    <property type="component" value="Unassembled WGS sequence"/>
</dbReference>
<comment type="subunit">
    <text evidence="9">Homodimer.</text>
</comment>
<dbReference type="EMBL" id="CAKLPZ010000003">
    <property type="protein sequence ID" value="CAH1001634.1"/>
    <property type="molecule type" value="Genomic_DNA"/>
</dbReference>
<comment type="function">
    <text evidence="9">Catalyzes a mechanistically unusual reaction, the ATP-dependent insertion of CO2 between the N7 and N8 nitrogen atoms of 7,8-diaminopelargonic acid (DAPA, also called 7,8-diammoniononanoate) to form a ureido ring.</text>
</comment>
<evidence type="ECO:0000313" key="11">
    <source>
        <dbReference type="Proteomes" id="UP000837803"/>
    </source>
</evidence>
<feature type="binding site" evidence="9">
    <location>
        <position position="18"/>
    </location>
    <ligand>
        <name>Mg(2+)</name>
        <dbReference type="ChEBI" id="CHEBI:18420"/>
    </ligand>
</feature>
<dbReference type="InterPro" id="IPR027417">
    <property type="entry name" value="P-loop_NTPase"/>
</dbReference>
<evidence type="ECO:0000256" key="1">
    <source>
        <dbReference type="ARBA" id="ARBA00022490"/>
    </source>
</evidence>
<evidence type="ECO:0000256" key="2">
    <source>
        <dbReference type="ARBA" id="ARBA00022598"/>
    </source>
</evidence>
<dbReference type="GO" id="GO:0004141">
    <property type="term" value="F:dethiobiotin synthase activity"/>
    <property type="evidence" value="ECO:0007669"/>
    <property type="project" value="UniProtKB-EC"/>
</dbReference>
<evidence type="ECO:0000256" key="8">
    <source>
        <dbReference type="ARBA" id="ARBA00047386"/>
    </source>
</evidence>
<keyword evidence="4 9" id="KW-0547">Nucleotide-binding</keyword>
<comment type="similarity">
    <text evidence="9">Belongs to the dethiobiotin synthetase family.</text>
</comment>
<keyword evidence="6 9" id="KW-0067">ATP-binding</keyword>
<evidence type="ECO:0000313" key="10">
    <source>
        <dbReference type="EMBL" id="CAH1001634.1"/>
    </source>
</evidence>
<gene>
    <name evidence="10" type="primary">bioD1</name>
    <name evidence="9" type="synonym">bioD</name>
    <name evidence="10" type="ORF">LEM8419_02539</name>
</gene>
<evidence type="ECO:0000256" key="5">
    <source>
        <dbReference type="ARBA" id="ARBA00022756"/>
    </source>
</evidence>
<keyword evidence="3 9" id="KW-0479">Metal-binding</keyword>
<comment type="cofactor">
    <cofactor evidence="9">
        <name>Mg(2+)</name>
        <dbReference type="ChEBI" id="CHEBI:18420"/>
    </cofactor>
</comment>
<keyword evidence="11" id="KW-1185">Reference proteome</keyword>
<comment type="subcellular location">
    <subcellularLocation>
        <location evidence="9">Cytoplasm</location>
    </subcellularLocation>
</comment>
<dbReference type="PANTHER" id="PTHR43210:SF2">
    <property type="entry name" value="ATP-DEPENDENT DETHIOBIOTIN SYNTHETASE BIOD 2"/>
    <property type="match status" value="1"/>
</dbReference>
<dbReference type="NCBIfam" id="TIGR00347">
    <property type="entry name" value="bioD"/>
    <property type="match status" value="1"/>
</dbReference>
<name>A0ABN8FAI8_9BACT</name>
<evidence type="ECO:0000256" key="6">
    <source>
        <dbReference type="ARBA" id="ARBA00022840"/>
    </source>
</evidence>
<proteinExistence type="inferred from homology"/>
<dbReference type="Pfam" id="PF13500">
    <property type="entry name" value="AAA_26"/>
    <property type="match status" value="1"/>
</dbReference>
<feature type="binding site" evidence="9">
    <location>
        <position position="45"/>
    </location>
    <ligand>
        <name>ATP</name>
        <dbReference type="ChEBI" id="CHEBI:30616"/>
    </ligand>
</feature>
<feature type="binding site" evidence="9">
    <location>
        <position position="102"/>
    </location>
    <ligand>
        <name>Mg(2+)</name>
        <dbReference type="ChEBI" id="CHEBI:18420"/>
    </ligand>
</feature>
<feature type="active site" evidence="9">
    <location>
        <position position="34"/>
    </location>
</feature>
<comment type="catalytic activity">
    <reaction evidence="8">
        <text>(7R,8S)-8-amino-7-(carboxyamino)nonanoate + ATP = (4R,5S)-dethiobiotin + ADP + phosphate + H(+)</text>
        <dbReference type="Rhea" id="RHEA:63684"/>
        <dbReference type="ChEBI" id="CHEBI:15378"/>
        <dbReference type="ChEBI" id="CHEBI:30616"/>
        <dbReference type="ChEBI" id="CHEBI:43474"/>
        <dbReference type="ChEBI" id="CHEBI:149470"/>
        <dbReference type="ChEBI" id="CHEBI:149473"/>
        <dbReference type="ChEBI" id="CHEBI:456216"/>
    </reaction>
</comment>
<keyword evidence="1 9" id="KW-0963">Cytoplasm</keyword>
<dbReference type="CDD" id="cd03109">
    <property type="entry name" value="DTBS"/>
    <property type="match status" value="1"/>
</dbReference>
<feature type="binding site" evidence="9">
    <location>
        <begin position="14"/>
        <end position="19"/>
    </location>
    <ligand>
        <name>ATP</name>
        <dbReference type="ChEBI" id="CHEBI:30616"/>
    </ligand>
</feature>
<feature type="binding site" evidence="9">
    <location>
        <begin position="185"/>
        <end position="187"/>
    </location>
    <ligand>
        <name>ATP</name>
        <dbReference type="ChEBI" id="CHEBI:30616"/>
    </ligand>
</feature>
<evidence type="ECO:0000256" key="7">
    <source>
        <dbReference type="ARBA" id="ARBA00022842"/>
    </source>
</evidence>
<protein>
    <recommendedName>
        <fullName evidence="9">ATP-dependent dethiobiotin synthetase BioD</fullName>
        <ecNumber evidence="9">6.3.3.3</ecNumber>
    </recommendedName>
    <alternativeName>
        <fullName evidence="9">DTB synthetase</fullName>
        <shortName evidence="9">DTBS</shortName>
    </alternativeName>
    <alternativeName>
        <fullName evidence="9">Dethiobiotin synthase</fullName>
    </alternativeName>
</protein>
<keyword evidence="2 9" id="KW-0436">Ligase</keyword>
<sequence length="207" mass="22390">MSSTGYFITGIGTEVGKTVASAYLQLALDADYWKPVQAGDLDFGDTDRVRSYTGMARDRYHPERYRLNTPASPHYAARVDGLDISLDDFQLPDTHGKPLLVEGAGGIMVPLNERDTMLDLIVHLGLPVVVVSRHYLGSINHTLLTLAVLRGRGCKVAGLVFSGHNPESARIITQMGQVAVLAEIPELEEVSAQAVRELVAARPPSVA</sequence>
<keyword evidence="7 9" id="KW-0460">Magnesium</keyword>
<comment type="catalytic activity">
    <reaction evidence="9">
        <text>(7R,8S)-7,8-diammoniononanoate + CO2 + ATP = (4R,5S)-dethiobiotin + ADP + phosphate + 3 H(+)</text>
        <dbReference type="Rhea" id="RHEA:15805"/>
        <dbReference type="ChEBI" id="CHEBI:15378"/>
        <dbReference type="ChEBI" id="CHEBI:16526"/>
        <dbReference type="ChEBI" id="CHEBI:30616"/>
        <dbReference type="ChEBI" id="CHEBI:43474"/>
        <dbReference type="ChEBI" id="CHEBI:149469"/>
        <dbReference type="ChEBI" id="CHEBI:149473"/>
        <dbReference type="ChEBI" id="CHEBI:456216"/>
        <dbReference type="EC" id="6.3.3.3"/>
    </reaction>
</comment>
<feature type="binding site" evidence="9">
    <location>
        <position position="45"/>
    </location>
    <ligand>
        <name>Mg(2+)</name>
        <dbReference type="ChEBI" id="CHEBI:18420"/>
    </ligand>
</feature>
<evidence type="ECO:0000256" key="9">
    <source>
        <dbReference type="HAMAP-Rule" id="MF_00336"/>
    </source>
</evidence>
<organism evidence="10 11">
    <name type="scientific">Neolewinella maritima</name>
    <dbReference type="NCBI Taxonomy" id="1383882"/>
    <lineage>
        <taxon>Bacteria</taxon>
        <taxon>Pseudomonadati</taxon>
        <taxon>Bacteroidota</taxon>
        <taxon>Saprospiria</taxon>
        <taxon>Saprospirales</taxon>
        <taxon>Lewinellaceae</taxon>
        <taxon>Neolewinella</taxon>
    </lineage>
</organism>
<comment type="caution">
    <text evidence="9">Lacks conserved residue(s) required for the propagation of feature annotation.</text>
</comment>
<evidence type="ECO:0000256" key="4">
    <source>
        <dbReference type="ARBA" id="ARBA00022741"/>
    </source>
</evidence>
<feature type="binding site" evidence="9">
    <location>
        <begin position="102"/>
        <end position="105"/>
    </location>
    <ligand>
        <name>ATP</name>
        <dbReference type="ChEBI" id="CHEBI:30616"/>
    </ligand>
</feature>
<dbReference type="PANTHER" id="PTHR43210">
    <property type="entry name" value="DETHIOBIOTIN SYNTHETASE"/>
    <property type="match status" value="1"/>
</dbReference>
<dbReference type="PIRSF" id="PIRSF006755">
    <property type="entry name" value="DTB_synth"/>
    <property type="match status" value="1"/>
</dbReference>
<dbReference type="Gene3D" id="3.40.50.300">
    <property type="entry name" value="P-loop containing nucleotide triphosphate hydrolases"/>
    <property type="match status" value="1"/>
</dbReference>